<keyword evidence="4 8" id="KW-0378">Hydrolase</keyword>
<keyword evidence="6" id="KW-0732">Signal</keyword>
<evidence type="ECO:0000313" key="9">
    <source>
        <dbReference type="Proteomes" id="UP000266649"/>
    </source>
</evidence>
<dbReference type="PANTHER" id="PTHR30480:SF13">
    <property type="entry name" value="BETA-HEXOSAMINIDASE"/>
    <property type="match status" value="1"/>
</dbReference>
<feature type="signal peptide" evidence="6">
    <location>
        <begin position="1"/>
        <end position="26"/>
    </location>
</feature>
<evidence type="ECO:0000256" key="6">
    <source>
        <dbReference type="SAM" id="SignalP"/>
    </source>
</evidence>
<dbReference type="InterPro" id="IPR006311">
    <property type="entry name" value="TAT_signal"/>
</dbReference>
<dbReference type="OrthoDB" id="9786661at2"/>
<dbReference type="AlphaFoldDB" id="A0A398BM97"/>
<dbReference type="Proteomes" id="UP000266649">
    <property type="component" value="Unassembled WGS sequence"/>
</dbReference>
<comment type="catalytic activity">
    <reaction evidence="1">
        <text>Hydrolysis of terminal non-reducing N-acetyl-D-hexosamine residues in N-acetyl-beta-D-hexosaminides.</text>
        <dbReference type="EC" id="3.2.1.52"/>
    </reaction>
</comment>
<evidence type="ECO:0000256" key="5">
    <source>
        <dbReference type="ARBA" id="ARBA00023295"/>
    </source>
</evidence>
<dbReference type="EC" id="3.2.1.52" evidence="3"/>
<evidence type="ECO:0000256" key="3">
    <source>
        <dbReference type="ARBA" id="ARBA00012663"/>
    </source>
</evidence>
<dbReference type="GO" id="GO:0005975">
    <property type="term" value="P:carbohydrate metabolic process"/>
    <property type="evidence" value="ECO:0007669"/>
    <property type="project" value="InterPro"/>
</dbReference>
<evidence type="ECO:0000256" key="1">
    <source>
        <dbReference type="ARBA" id="ARBA00001231"/>
    </source>
</evidence>
<evidence type="ECO:0000256" key="2">
    <source>
        <dbReference type="ARBA" id="ARBA00005336"/>
    </source>
</evidence>
<dbReference type="Gene3D" id="3.20.20.300">
    <property type="entry name" value="Glycoside hydrolase, family 3, N-terminal domain"/>
    <property type="match status" value="1"/>
</dbReference>
<dbReference type="RefSeq" id="WP_119135228.1">
    <property type="nucleotide sequence ID" value="NZ_QXXQ01000006.1"/>
</dbReference>
<dbReference type="InterPro" id="IPR017853">
    <property type="entry name" value="GH"/>
</dbReference>
<dbReference type="SUPFAM" id="SSF51445">
    <property type="entry name" value="(Trans)glycosidases"/>
    <property type="match status" value="1"/>
</dbReference>
<gene>
    <name evidence="8" type="ORF">D2N39_13090</name>
</gene>
<dbReference type="InterPro" id="IPR001764">
    <property type="entry name" value="Glyco_hydro_3_N"/>
</dbReference>
<evidence type="ECO:0000313" key="8">
    <source>
        <dbReference type="EMBL" id="RID91625.1"/>
    </source>
</evidence>
<feature type="chain" id="PRO_5017459144" description="beta-N-acetylhexosaminidase" evidence="6">
    <location>
        <begin position="27"/>
        <end position="365"/>
    </location>
</feature>
<keyword evidence="5" id="KW-0326">Glycosidase</keyword>
<evidence type="ECO:0000256" key="4">
    <source>
        <dbReference type="ARBA" id="ARBA00022801"/>
    </source>
</evidence>
<dbReference type="InterPro" id="IPR050226">
    <property type="entry name" value="NagZ_Beta-hexosaminidase"/>
</dbReference>
<name>A0A398BM97_9RHOB</name>
<keyword evidence="9" id="KW-1185">Reference proteome</keyword>
<dbReference type="PANTHER" id="PTHR30480">
    <property type="entry name" value="BETA-HEXOSAMINIDASE-RELATED"/>
    <property type="match status" value="1"/>
</dbReference>
<protein>
    <recommendedName>
        <fullName evidence="3">beta-N-acetylhexosaminidase</fullName>
        <ecNumber evidence="3">3.2.1.52</ecNumber>
    </recommendedName>
</protein>
<dbReference type="InterPro" id="IPR036962">
    <property type="entry name" value="Glyco_hydro_3_N_sf"/>
</dbReference>
<comment type="caution">
    <text evidence="8">The sequence shown here is derived from an EMBL/GenBank/DDBJ whole genome shotgun (WGS) entry which is preliminary data.</text>
</comment>
<proteinExistence type="inferred from homology"/>
<dbReference type="Pfam" id="PF00933">
    <property type="entry name" value="Glyco_hydro_3"/>
    <property type="match status" value="1"/>
</dbReference>
<dbReference type="PROSITE" id="PS51318">
    <property type="entry name" value="TAT"/>
    <property type="match status" value="1"/>
</dbReference>
<evidence type="ECO:0000259" key="7">
    <source>
        <dbReference type="Pfam" id="PF00933"/>
    </source>
</evidence>
<reference evidence="8 9" key="1">
    <citation type="submission" date="2018-09" db="EMBL/GenBank/DDBJ databases">
        <title>Gemmobacter lutimaris sp. nov., a marine bacterium isolated from tidal flat.</title>
        <authorList>
            <person name="Lee D.W."/>
            <person name="Yoo Y."/>
            <person name="Kim J.-J."/>
            <person name="Kim B.S."/>
        </authorList>
    </citation>
    <scope>NUCLEOTIDE SEQUENCE [LARGE SCALE GENOMIC DNA]</scope>
    <source>
        <strain evidence="8 9">YJ-T1-11</strain>
    </source>
</reference>
<dbReference type="GO" id="GO:0009254">
    <property type="term" value="P:peptidoglycan turnover"/>
    <property type="evidence" value="ECO:0007669"/>
    <property type="project" value="TreeGrafter"/>
</dbReference>
<organism evidence="8 9">
    <name type="scientific">Gemmobacter lutimaris</name>
    <dbReference type="NCBI Taxonomy" id="2306023"/>
    <lineage>
        <taxon>Bacteria</taxon>
        <taxon>Pseudomonadati</taxon>
        <taxon>Pseudomonadota</taxon>
        <taxon>Alphaproteobacteria</taxon>
        <taxon>Rhodobacterales</taxon>
        <taxon>Paracoccaceae</taxon>
        <taxon>Gemmobacter</taxon>
    </lineage>
</organism>
<dbReference type="GO" id="GO:0004563">
    <property type="term" value="F:beta-N-acetylhexosaminidase activity"/>
    <property type="evidence" value="ECO:0007669"/>
    <property type="project" value="UniProtKB-EC"/>
</dbReference>
<accession>A0A398BM97</accession>
<comment type="similarity">
    <text evidence="2">Belongs to the glycosyl hydrolase 3 family.</text>
</comment>
<feature type="domain" description="Glycoside hydrolase family 3 N-terminal" evidence="7">
    <location>
        <begin position="56"/>
        <end position="351"/>
    </location>
</feature>
<dbReference type="EMBL" id="QXXQ01000006">
    <property type="protein sequence ID" value="RID91625.1"/>
    <property type="molecule type" value="Genomic_DNA"/>
</dbReference>
<sequence length="365" mass="39970">MSHSRRSFLLSPLVFGAALNATRANAADAPLAGQVILTGFRGTSVENSEVELVLRMFERRQISGVILLERNVRSPEQLKRLTDAFRTACPDSPPIIAVDQEGGKVARLGSRQGFKVWHSAAKLAEWNMSAQDVYDYYLGRTTELASVGINLNLAPVVDLALSQSNPIISGLGRSYGPDPETVLFYAEMFIRAHRAADVKTCLKHFPGHGSSADDTHIRPVDVRATWQNIEIAPFQRLIDAGLADTIMLSHVIHDFFSDSPDTPVSLSRAAGDMLREVMGFSGLIISDSMQMGAITHARSEKNAAISAIIAGNDILIYANARKSESLDTTARVIATLEKASLQQRNLEIALRDRVSRIINFRANLF</sequence>